<dbReference type="Proteomes" id="UP000093199">
    <property type="component" value="Unassembled WGS sequence"/>
</dbReference>
<keyword evidence="1" id="KW-0472">Membrane</keyword>
<dbReference type="EMBL" id="MASJ01000003">
    <property type="protein sequence ID" value="OCS87551.1"/>
    <property type="molecule type" value="Genomic_DNA"/>
</dbReference>
<dbReference type="AlphaFoldDB" id="A0A1C0YK86"/>
<feature type="transmembrane region" description="Helical" evidence="1">
    <location>
        <begin position="9"/>
        <end position="30"/>
    </location>
</feature>
<feature type="transmembrane region" description="Helical" evidence="1">
    <location>
        <begin position="36"/>
        <end position="56"/>
    </location>
</feature>
<evidence type="ECO:0000313" key="2">
    <source>
        <dbReference type="EMBL" id="OCS87551.1"/>
    </source>
</evidence>
<evidence type="ECO:0008006" key="4">
    <source>
        <dbReference type="Google" id="ProtNLM"/>
    </source>
</evidence>
<dbReference type="RefSeq" id="WP_066543161.1">
    <property type="nucleotide sequence ID" value="NZ_MASJ01000003.1"/>
</dbReference>
<name>A0A1C0YK86_9BACL</name>
<accession>A0A1C0YK86</accession>
<keyword evidence="3" id="KW-1185">Reference proteome</keyword>
<dbReference type="OrthoDB" id="2679959at2"/>
<evidence type="ECO:0000313" key="3">
    <source>
        <dbReference type="Proteomes" id="UP000093199"/>
    </source>
</evidence>
<reference evidence="2 3" key="1">
    <citation type="submission" date="2016-07" db="EMBL/GenBank/DDBJ databases">
        <title>Caryophanon tenue genome sequencing.</title>
        <authorList>
            <person name="Verma A."/>
            <person name="Pal Y."/>
            <person name="Krishnamurthi S."/>
        </authorList>
    </citation>
    <scope>NUCLEOTIDE SEQUENCE [LARGE SCALE GENOMIC DNA]</scope>
    <source>
        <strain evidence="2 3">DSM 14152</strain>
    </source>
</reference>
<keyword evidence="1" id="KW-0812">Transmembrane</keyword>
<keyword evidence="1" id="KW-1133">Transmembrane helix</keyword>
<dbReference type="InterPro" id="IPR035211">
    <property type="entry name" value="DUF5325"/>
</dbReference>
<proteinExistence type="predicted"/>
<comment type="caution">
    <text evidence="2">The sequence shown here is derived from an EMBL/GenBank/DDBJ whole genome shotgun (WGS) entry which is preliminary data.</text>
</comment>
<sequence length="79" mass="8510">MNKAKITMFFYALSAIASMISIGLFVSVVGATGTQYNTIGFIGIFLSIVALCVIFMQGMKQKKKFIAAGLLGDPEPEQQ</sequence>
<gene>
    <name evidence="2" type="ORF">A6M13_09600</name>
</gene>
<protein>
    <recommendedName>
        <fullName evidence="4">YiaAB two helix domain-containing protein</fullName>
    </recommendedName>
</protein>
<evidence type="ECO:0000256" key="1">
    <source>
        <dbReference type="SAM" id="Phobius"/>
    </source>
</evidence>
<organism evidence="2 3">
    <name type="scientific">Caryophanon tenue</name>
    <dbReference type="NCBI Taxonomy" id="33978"/>
    <lineage>
        <taxon>Bacteria</taxon>
        <taxon>Bacillati</taxon>
        <taxon>Bacillota</taxon>
        <taxon>Bacilli</taxon>
        <taxon>Bacillales</taxon>
        <taxon>Caryophanaceae</taxon>
        <taxon>Caryophanon</taxon>
    </lineage>
</organism>
<dbReference type="Pfam" id="PF17259">
    <property type="entry name" value="DUF5325"/>
    <property type="match status" value="1"/>
</dbReference>